<dbReference type="Gene3D" id="1.10.1740.10">
    <property type="match status" value="1"/>
</dbReference>
<dbReference type="InterPro" id="IPR013324">
    <property type="entry name" value="RNA_pol_sigma_r3/r4-like"/>
</dbReference>
<evidence type="ECO:0000256" key="3">
    <source>
        <dbReference type="ARBA" id="ARBA00023082"/>
    </source>
</evidence>
<dbReference type="InterPro" id="IPR014327">
    <property type="entry name" value="RNA_pol_sigma70_bacteroid"/>
</dbReference>
<proteinExistence type="inferred from homology"/>
<protein>
    <submittedName>
        <fullName evidence="7">RNA polymerase sigma-70 factor, ECF subfamily</fullName>
    </submittedName>
</protein>
<dbReference type="InterPro" id="IPR013325">
    <property type="entry name" value="RNA_pol_sigma_r2"/>
</dbReference>
<dbReference type="PANTHER" id="PTHR43133:SF46">
    <property type="entry name" value="RNA POLYMERASE SIGMA-70 FACTOR ECF SUBFAMILY"/>
    <property type="match status" value="1"/>
</dbReference>
<evidence type="ECO:0000256" key="4">
    <source>
        <dbReference type="ARBA" id="ARBA00023163"/>
    </source>
</evidence>
<dbReference type="AlphaFoldDB" id="A0A1T4TBE3"/>
<dbReference type="SUPFAM" id="SSF88659">
    <property type="entry name" value="Sigma3 and sigma4 domains of RNA polymerase sigma factors"/>
    <property type="match status" value="1"/>
</dbReference>
<evidence type="ECO:0000256" key="1">
    <source>
        <dbReference type="ARBA" id="ARBA00010641"/>
    </source>
</evidence>
<dbReference type="NCBIfam" id="TIGR02937">
    <property type="entry name" value="sigma70-ECF"/>
    <property type="match status" value="1"/>
</dbReference>
<dbReference type="Pfam" id="PF08281">
    <property type="entry name" value="Sigma70_r4_2"/>
    <property type="match status" value="1"/>
</dbReference>
<dbReference type="GO" id="GO:0016987">
    <property type="term" value="F:sigma factor activity"/>
    <property type="evidence" value="ECO:0007669"/>
    <property type="project" value="UniProtKB-KW"/>
</dbReference>
<keyword evidence="4" id="KW-0804">Transcription</keyword>
<evidence type="ECO:0000313" key="7">
    <source>
        <dbReference type="EMBL" id="SKA37651.1"/>
    </source>
</evidence>
<dbReference type="SUPFAM" id="SSF88946">
    <property type="entry name" value="Sigma2 domain of RNA polymerase sigma factors"/>
    <property type="match status" value="1"/>
</dbReference>
<dbReference type="Gene3D" id="1.10.10.10">
    <property type="entry name" value="Winged helix-like DNA-binding domain superfamily/Winged helix DNA-binding domain"/>
    <property type="match status" value="1"/>
</dbReference>
<evidence type="ECO:0000259" key="5">
    <source>
        <dbReference type="Pfam" id="PF04542"/>
    </source>
</evidence>
<feature type="domain" description="RNA polymerase sigma factor 70 region 4 type 2" evidence="6">
    <location>
        <begin position="119"/>
        <end position="167"/>
    </location>
</feature>
<dbReference type="STRING" id="634771.SAMN04488128_104320"/>
<dbReference type="GO" id="GO:0003677">
    <property type="term" value="F:DNA binding"/>
    <property type="evidence" value="ECO:0007669"/>
    <property type="project" value="InterPro"/>
</dbReference>
<dbReference type="InterPro" id="IPR014284">
    <property type="entry name" value="RNA_pol_sigma-70_dom"/>
</dbReference>
<dbReference type="Pfam" id="PF04542">
    <property type="entry name" value="Sigma70_r2"/>
    <property type="match status" value="1"/>
</dbReference>
<dbReference type="OrthoDB" id="665981at2"/>
<dbReference type="PANTHER" id="PTHR43133">
    <property type="entry name" value="RNA POLYMERASE ECF-TYPE SIGMA FACTO"/>
    <property type="match status" value="1"/>
</dbReference>
<organism evidence="7 8">
    <name type="scientific">Chitinophaga eiseniae</name>
    <dbReference type="NCBI Taxonomy" id="634771"/>
    <lineage>
        <taxon>Bacteria</taxon>
        <taxon>Pseudomonadati</taxon>
        <taxon>Bacteroidota</taxon>
        <taxon>Chitinophagia</taxon>
        <taxon>Chitinophagales</taxon>
        <taxon>Chitinophagaceae</taxon>
        <taxon>Chitinophaga</taxon>
    </lineage>
</organism>
<dbReference type="InterPro" id="IPR007627">
    <property type="entry name" value="RNA_pol_sigma70_r2"/>
</dbReference>
<dbReference type="InterPro" id="IPR039425">
    <property type="entry name" value="RNA_pol_sigma-70-like"/>
</dbReference>
<evidence type="ECO:0000259" key="6">
    <source>
        <dbReference type="Pfam" id="PF08281"/>
    </source>
</evidence>
<dbReference type="Proteomes" id="UP000190367">
    <property type="component" value="Unassembled WGS sequence"/>
</dbReference>
<sequence length="191" mass="23016">MYDNSDIALLARMRADDETAFAKLYQRYWEDCYRVACKMIYLEDVAQDVVQEVFFKVWERRHEQEITAVKPYLLQATRNRVLNAIRDRKTDQRFFDRLAEVTIDLLQENHALLRENEQLLNLLIDTLPDDCRETFRLSRQQHLTYKEIALQLQVSEKTVEKRISKSMQLFRKKYHLIGIYAAYIVLSYIRE</sequence>
<keyword evidence="3" id="KW-0731">Sigma factor</keyword>
<dbReference type="NCBIfam" id="TIGR02985">
    <property type="entry name" value="Sig70_bacteroi1"/>
    <property type="match status" value="1"/>
</dbReference>
<evidence type="ECO:0000256" key="2">
    <source>
        <dbReference type="ARBA" id="ARBA00023015"/>
    </source>
</evidence>
<dbReference type="RefSeq" id="WP_078671672.1">
    <property type="nucleotide sequence ID" value="NZ_FUWZ01000004.1"/>
</dbReference>
<dbReference type="GO" id="GO:0006352">
    <property type="term" value="P:DNA-templated transcription initiation"/>
    <property type="evidence" value="ECO:0007669"/>
    <property type="project" value="InterPro"/>
</dbReference>
<dbReference type="InterPro" id="IPR036388">
    <property type="entry name" value="WH-like_DNA-bd_sf"/>
</dbReference>
<reference evidence="8" key="1">
    <citation type="submission" date="2017-02" db="EMBL/GenBank/DDBJ databases">
        <authorList>
            <person name="Varghese N."/>
            <person name="Submissions S."/>
        </authorList>
    </citation>
    <scope>NUCLEOTIDE SEQUENCE [LARGE SCALE GENOMIC DNA]</scope>
    <source>
        <strain evidence="8">DSM 22224</strain>
    </source>
</reference>
<keyword evidence="2" id="KW-0805">Transcription regulation</keyword>
<comment type="similarity">
    <text evidence="1">Belongs to the sigma-70 factor family. ECF subfamily.</text>
</comment>
<gene>
    <name evidence="7" type="ORF">SAMN04488128_104320</name>
</gene>
<keyword evidence="8" id="KW-1185">Reference proteome</keyword>
<evidence type="ECO:0000313" key="8">
    <source>
        <dbReference type="Proteomes" id="UP000190367"/>
    </source>
</evidence>
<feature type="domain" description="RNA polymerase sigma-70 region 2" evidence="5">
    <location>
        <begin position="24"/>
        <end position="89"/>
    </location>
</feature>
<name>A0A1T4TBE3_9BACT</name>
<dbReference type="EMBL" id="FUWZ01000004">
    <property type="protein sequence ID" value="SKA37651.1"/>
    <property type="molecule type" value="Genomic_DNA"/>
</dbReference>
<accession>A0A1T4TBE3</accession>
<dbReference type="InterPro" id="IPR013249">
    <property type="entry name" value="RNA_pol_sigma70_r4_t2"/>
</dbReference>